<evidence type="ECO:0000313" key="1">
    <source>
        <dbReference type="EMBL" id="KAK2106328.1"/>
    </source>
</evidence>
<accession>A0ABQ9VCE1</accession>
<proteinExistence type="predicted"/>
<comment type="caution">
    <text evidence="1">The sequence shown here is derived from an EMBL/GenBank/DDBJ whole genome shotgun (WGS) entry which is preliminary data.</text>
</comment>
<reference evidence="1 2" key="1">
    <citation type="submission" date="2023-05" db="EMBL/GenBank/DDBJ databases">
        <title>B98-5 Cell Line De Novo Hybrid Assembly: An Optical Mapping Approach.</title>
        <authorList>
            <person name="Kananen K."/>
            <person name="Auerbach J.A."/>
            <person name="Kautto E."/>
            <person name="Blachly J.S."/>
        </authorList>
    </citation>
    <scope>NUCLEOTIDE SEQUENCE [LARGE SCALE GENOMIC DNA]</scope>
    <source>
        <strain evidence="1">B95-8</strain>
        <tissue evidence="1">Cell line</tissue>
    </source>
</reference>
<gene>
    <name evidence="1" type="ORF">P7K49_015842</name>
</gene>
<dbReference type="Proteomes" id="UP001266305">
    <property type="component" value="Unassembled WGS sequence"/>
</dbReference>
<evidence type="ECO:0000313" key="2">
    <source>
        <dbReference type="Proteomes" id="UP001266305"/>
    </source>
</evidence>
<keyword evidence="2" id="KW-1185">Reference proteome</keyword>
<protein>
    <submittedName>
        <fullName evidence="1">Uncharacterized protein</fullName>
    </submittedName>
</protein>
<name>A0ABQ9VCE1_SAGOE</name>
<dbReference type="EMBL" id="JASSZA010000007">
    <property type="protein sequence ID" value="KAK2106328.1"/>
    <property type="molecule type" value="Genomic_DNA"/>
</dbReference>
<sequence>MQVSVPSELTKCRSPCYLLHFYPRAEETQRHSETTTTQPGVPFPRCPPHQPPAVPMPVPALIRLPDTESVYSSENLAHCDAQVMPTGPTSASTGSHVLPSAARLQRAQQQLGESCLYSETATLRLSRFVPGTQNAQQYISFSSNKSTFHRNME</sequence>
<feature type="non-terminal residue" evidence="1">
    <location>
        <position position="153"/>
    </location>
</feature>
<organism evidence="1 2">
    <name type="scientific">Saguinus oedipus</name>
    <name type="common">Cotton-top tamarin</name>
    <name type="synonym">Oedipomidas oedipus</name>
    <dbReference type="NCBI Taxonomy" id="9490"/>
    <lineage>
        <taxon>Eukaryota</taxon>
        <taxon>Metazoa</taxon>
        <taxon>Chordata</taxon>
        <taxon>Craniata</taxon>
        <taxon>Vertebrata</taxon>
        <taxon>Euteleostomi</taxon>
        <taxon>Mammalia</taxon>
        <taxon>Eutheria</taxon>
        <taxon>Euarchontoglires</taxon>
        <taxon>Primates</taxon>
        <taxon>Haplorrhini</taxon>
        <taxon>Platyrrhini</taxon>
        <taxon>Cebidae</taxon>
        <taxon>Callitrichinae</taxon>
        <taxon>Saguinus</taxon>
    </lineage>
</organism>